<name>A0A2S7TWK6_9BACT</name>
<dbReference type="Proteomes" id="UP000239907">
    <property type="component" value="Unassembled WGS sequence"/>
</dbReference>
<comment type="caution">
    <text evidence="1">The sequence shown here is derived from an EMBL/GenBank/DDBJ whole genome shotgun (WGS) entry which is preliminary data.</text>
</comment>
<reference evidence="1 2" key="1">
    <citation type="submission" date="2016-12" db="EMBL/GenBank/DDBJ databases">
        <title>Study of bacterial adaptation to deep sea.</title>
        <authorList>
            <person name="Song J."/>
            <person name="Yoshizawa S."/>
            <person name="Kogure K."/>
        </authorList>
    </citation>
    <scope>NUCLEOTIDE SEQUENCE [LARGE SCALE GENOMIC DNA]</scope>
    <source>
        <strain evidence="1 2">SAORIC-165</strain>
    </source>
</reference>
<evidence type="ECO:0008006" key="3">
    <source>
        <dbReference type="Google" id="ProtNLM"/>
    </source>
</evidence>
<dbReference type="OrthoDB" id="5488826at2"/>
<evidence type="ECO:0000313" key="2">
    <source>
        <dbReference type="Proteomes" id="UP000239907"/>
    </source>
</evidence>
<organism evidence="1 2">
    <name type="scientific">Rubritalea profundi</name>
    <dbReference type="NCBI Taxonomy" id="1658618"/>
    <lineage>
        <taxon>Bacteria</taxon>
        <taxon>Pseudomonadati</taxon>
        <taxon>Verrucomicrobiota</taxon>
        <taxon>Verrucomicrobiia</taxon>
        <taxon>Verrucomicrobiales</taxon>
        <taxon>Rubritaleaceae</taxon>
        <taxon>Rubritalea</taxon>
    </lineage>
</organism>
<dbReference type="InterPro" id="IPR011050">
    <property type="entry name" value="Pectin_lyase_fold/virulence"/>
</dbReference>
<gene>
    <name evidence="1" type="ORF">BSZ32_00385</name>
</gene>
<keyword evidence="2" id="KW-1185">Reference proteome</keyword>
<dbReference type="SUPFAM" id="SSF51126">
    <property type="entry name" value="Pectin lyase-like"/>
    <property type="match status" value="1"/>
</dbReference>
<proteinExistence type="predicted"/>
<accession>A0A2S7TWK6</accession>
<evidence type="ECO:0000313" key="1">
    <source>
        <dbReference type="EMBL" id="PQJ27108.1"/>
    </source>
</evidence>
<dbReference type="EMBL" id="MQWA01000001">
    <property type="protein sequence ID" value="PQJ27108.1"/>
    <property type="molecule type" value="Genomic_DNA"/>
</dbReference>
<sequence>MNGIAMTGVSDCWIKHVRISNCDSGIFVGGNFCTVDGLLLDGERKPMKGDTGHHGVTLGQDCLIQKFELQAKFIHDEPCPIGSQEM</sequence>
<dbReference type="AlphaFoldDB" id="A0A2S7TWK6"/>
<protein>
    <recommendedName>
        <fullName evidence="3">Right handed beta helix domain-containing protein</fullName>
    </recommendedName>
</protein>